<name>A0A0P8CIL1_9EURY</name>
<evidence type="ECO:0000313" key="1">
    <source>
        <dbReference type="EMBL" id="KPQ42679.1"/>
    </source>
</evidence>
<evidence type="ECO:0000313" key="2">
    <source>
        <dbReference type="Proteomes" id="UP000050360"/>
    </source>
</evidence>
<feature type="non-terminal residue" evidence="1">
    <location>
        <position position="1"/>
    </location>
</feature>
<sequence length="40" mass="4686">LYYLIIGADISASMNGFENLEPQMDADKRRCEIHLRRMNT</sequence>
<accession>A0A0P8CIL1</accession>
<dbReference type="Proteomes" id="UP000050360">
    <property type="component" value="Unassembled WGS sequence"/>
</dbReference>
<reference evidence="1 2" key="1">
    <citation type="submission" date="2015-09" db="EMBL/GenBank/DDBJ databases">
        <title>A metagenomics-based metabolic model of nitrate-dependent anaerobic oxidation of methane by Methanoperedens-like archaea.</title>
        <authorList>
            <person name="Arshad A."/>
            <person name="Speth D.R."/>
            <person name="De Graaf R.M."/>
            <person name="Op Den Camp H.J."/>
            <person name="Jetten M.S."/>
            <person name="Welte C.U."/>
        </authorList>
    </citation>
    <scope>NUCLEOTIDE SEQUENCE [LARGE SCALE GENOMIC DNA]</scope>
</reference>
<gene>
    <name evidence="1" type="ORF">MPEBLZ_02766</name>
</gene>
<protein>
    <submittedName>
        <fullName evidence="1">Uncharacterized protein</fullName>
    </submittedName>
</protein>
<proteinExistence type="predicted"/>
<dbReference type="EMBL" id="LKCM01000212">
    <property type="protein sequence ID" value="KPQ42679.1"/>
    <property type="molecule type" value="Genomic_DNA"/>
</dbReference>
<organism evidence="1 2">
    <name type="scientific">Candidatus Methanoperedens nitratireducens</name>
    <dbReference type="NCBI Taxonomy" id="1392998"/>
    <lineage>
        <taxon>Archaea</taxon>
        <taxon>Methanobacteriati</taxon>
        <taxon>Methanobacteriota</taxon>
        <taxon>Stenosarchaea group</taxon>
        <taxon>Methanomicrobia</taxon>
        <taxon>Methanosarcinales</taxon>
        <taxon>ANME-2 cluster</taxon>
        <taxon>Candidatus Methanoperedentaceae</taxon>
        <taxon>Candidatus Methanoperedens</taxon>
    </lineage>
</organism>
<dbReference type="AlphaFoldDB" id="A0A0P8CIL1"/>
<comment type="caution">
    <text evidence="1">The sequence shown here is derived from an EMBL/GenBank/DDBJ whole genome shotgun (WGS) entry which is preliminary data.</text>
</comment>